<accession>A0ABP8NFZ7</accession>
<dbReference type="Proteomes" id="UP001501175">
    <property type="component" value="Unassembled WGS sequence"/>
</dbReference>
<organism evidence="1 2">
    <name type="scientific">Nibrella saemangeumensis</name>
    <dbReference type="NCBI Taxonomy" id="1084526"/>
    <lineage>
        <taxon>Bacteria</taxon>
        <taxon>Pseudomonadati</taxon>
        <taxon>Bacteroidota</taxon>
        <taxon>Cytophagia</taxon>
        <taxon>Cytophagales</taxon>
        <taxon>Spirosomataceae</taxon>
        <taxon>Nibrella</taxon>
    </lineage>
</organism>
<evidence type="ECO:0000313" key="2">
    <source>
        <dbReference type="Proteomes" id="UP001501175"/>
    </source>
</evidence>
<proteinExistence type="predicted"/>
<gene>
    <name evidence="1" type="ORF">GCM10023189_45530</name>
</gene>
<reference evidence="2" key="1">
    <citation type="journal article" date="2019" name="Int. J. Syst. Evol. Microbiol.">
        <title>The Global Catalogue of Microorganisms (GCM) 10K type strain sequencing project: providing services to taxonomists for standard genome sequencing and annotation.</title>
        <authorList>
            <consortium name="The Broad Institute Genomics Platform"/>
            <consortium name="The Broad Institute Genome Sequencing Center for Infectious Disease"/>
            <person name="Wu L."/>
            <person name="Ma J."/>
        </authorList>
    </citation>
    <scope>NUCLEOTIDE SEQUENCE [LARGE SCALE GENOMIC DNA]</scope>
    <source>
        <strain evidence="2">JCM 17927</strain>
    </source>
</reference>
<comment type="caution">
    <text evidence="1">The sequence shown here is derived from an EMBL/GenBank/DDBJ whole genome shotgun (WGS) entry which is preliminary data.</text>
</comment>
<keyword evidence="2" id="KW-1185">Reference proteome</keyword>
<evidence type="ECO:0000313" key="1">
    <source>
        <dbReference type="EMBL" id="GAA4465220.1"/>
    </source>
</evidence>
<dbReference type="EMBL" id="BAABHD010000078">
    <property type="protein sequence ID" value="GAA4465220.1"/>
    <property type="molecule type" value="Genomic_DNA"/>
</dbReference>
<dbReference type="RefSeq" id="WP_345247352.1">
    <property type="nucleotide sequence ID" value="NZ_BAABHD010000078.1"/>
</dbReference>
<protein>
    <submittedName>
        <fullName evidence="1">Uncharacterized protein</fullName>
    </submittedName>
</protein>
<name>A0ABP8NFZ7_9BACT</name>
<sequence>MADQGVNYGQILNVAQKYLTLQKKANVLARSASDELLSGSAGSAYLKRMGHRPLTTEDVERLINTLGSEEDRKALSAFQQAQELLNQRLWQTKNIGLVLEQAAIPYDLFYKRKKRPDLWKPEQMISIVDVLQRLRL</sequence>